<dbReference type="PANTHER" id="PTHR10642:SF26">
    <property type="entry name" value="RIBONUCLEASE H1"/>
    <property type="match status" value="1"/>
</dbReference>
<dbReference type="EC" id="3.1.26.4" evidence="4 10"/>
<evidence type="ECO:0000256" key="9">
    <source>
        <dbReference type="ARBA" id="ARBA00022842"/>
    </source>
</evidence>
<dbReference type="GO" id="GO:0003676">
    <property type="term" value="F:nucleic acid binding"/>
    <property type="evidence" value="ECO:0007669"/>
    <property type="project" value="UniProtKB-UniRule"/>
</dbReference>
<dbReference type="GO" id="GO:0004523">
    <property type="term" value="F:RNA-DNA hybrid ribonuclease activity"/>
    <property type="evidence" value="ECO:0007669"/>
    <property type="project" value="UniProtKB-UniRule"/>
</dbReference>
<evidence type="ECO:0000313" key="12">
    <source>
        <dbReference type="EMBL" id="CEP78185.1"/>
    </source>
</evidence>
<comment type="cofactor">
    <cofactor evidence="2">
        <name>Mg(2+)</name>
        <dbReference type="ChEBI" id="CHEBI:18420"/>
    </cofactor>
</comment>
<dbReference type="OrthoDB" id="9811552at2"/>
<comment type="function">
    <text evidence="10">Endonuclease that specifically degrades the RNA of RNA-DNA hybrids.</text>
</comment>
<dbReference type="InterPro" id="IPR036397">
    <property type="entry name" value="RNaseH_sf"/>
</dbReference>
<dbReference type="InterPro" id="IPR002156">
    <property type="entry name" value="RNaseH_domain"/>
</dbReference>
<sequence>MQKKYYAVKKGRKTGIFETWEECKDQVYGFPNSEFKSFKSKEDAINYLTGSNSSKKYPARTLISYVDGSYDSTSKIYGSGVVLLENEDNKTYSFAGNNPEYAKSRNVAGEISAAIYAMEYTQTNKYQRLIINHDYIGLEKWAKADWKANKKITIAYKNCYDIFSKLLNIQFVWIKSHSGDYYNELADKLAKKALTEKNFKDLITKYLQ</sequence>
<dbReference type="FunFam" id="3.40.970.10:FF:000001">
    <property type="entry name" value="Ribonuclease H1"/>
    <property type="match status" value="1"/>
</dbReference>
<dbReference type="SUPFAM" id="SSF53098">
    <property type="entry name" value="Ribonuclease H-like"/>
    <property type="match status" value="1"/>
</dbReference>
<comment type="catalytic activity">
    <reaction evidence="1 10">
        <text>Endonucleolytic cleavage to 5'-phosphomonoester.</text>
        <dbReference type="EC" id="3.1.26.4"/>
    </reaction>
</comment>
<accession>A0A0C7P1Q4</accession>
<evidence type="ECO:0000313" key="13">
    <source>
        <dbReference type="Proteomes" id="UP000032809"/>
    </source>
</evidence>
<evidence type="ECO:0000256" key="6">
    <source>
        <dbReference type="ARBA" id="ARBA00022723"/>
    </source>
</evidence>
<dbReference type="Pfam" id="PF00075">
    <property type="entry name" value="RNase_H"/>
    <property type="match status" value="1"/>
</dbReference>
<dbReference type="Proteomes" id="UP000032809">
    <property type="component" value="Chromosome I"/>
</dbReference>
<dbReference type="InterPro" id="IPR011320">
    <property type="entry name" value="RNase_H1_N"/>
</dbReference>
<dbReference type="Gene3D" id="3.30.420.10">
    <property type="entry name" value="Ribonuclease H-like superfamily/Ribonuclease H"/>
    <property type="match status" value="1"/>
</dbReference>
<organism evidence="12 13">
    <name type="scientific">Defluviitoga tunisiensis</name>
    <dbReference type="NCBI Taxonomy" id="1006576"/>
    <lineage>
        <taxon>Bacteria</taxon>
        <taxon>Thermotogati</taxon>
        <taxon>Thermotogota</taxon>
        <taxon>Thermotogae</taxon>
        <taxon>Petrotogales</taxon>
        <taxon>Petrotogaceae</taxon>
        <taxon>Defluviitoga</taxon>
    </lineage>
</organism>
<dbReference type="InterPro" id="IPR012337">
    <property type="entry name" value="RNaseH-like_sf"/>
</dbReference>
<evidence type="ECO:0000256" key="4">
    <source>
        <dbReference type="ARBA" id="ARBA00012180"/>
    </source>
</evidence>
<dbReference type="GO" id="GO:0046872">
    <property type="term" value="F:metal ion binding"/>
    <property type="evidence" value="ECO:0007669"/>
    <property type="project" value="UniProtKB-KW"/>
</dbReference>
<dbReference type="PROSITE" id="PS50879">
    <property type="entry name" value="RNASE_H_1"/>
    <property type="match status" value="1"/>
</dbReference>
<dbReference type="AlphaFoldDB" id="A0A0C7P1Q4"/>
<dbReference type="PANTHER" id="PTHR10642">
    <property type="entry name" value="RIBONUCLEASE H1"/>
    <property type="match status" value="1"/>
</dbReference>
<evidence type="ECO:0000256" key="7">
    <source>
        <dbReference type="ARBA" id="ARBA00022759"/>
    </source>
</evidence>
<dbReference type="InterPro" id="IPR050092">
    <property type="entry name" value="RNase_H"/>
</dbReference>
<dbReference type="GO" id="GO:0043137">
    <property type="term" value="P:DNA replication, removal of RNA primer"/>
    <property type="evidence" value="ECO:0007669"/>
    <property type="project" value="TreeGrafter"/>
</dbReference>
<comment type="similarity">
    <text evidence="3 10">Belongs to the RNase H family.</text>
</comment>
<keyword evidence="5 10" id="KW-0540">Nuclease</keyword>
<keyword evidence="6 10" id="KW-0479">Metal-binding</keyword>
<feature type="domain" description="RNase H type-1" evidence="11">
    <location>
        <begin position="58"/>
        <end position="195"/>
    </location>
</feature>
<dbReference type="STRING" id="1006576.DTL3_0878"/>
<evidence type="ECO:0000256" key="2">
    <source>
        <dbReference type="ARBA" id="ARBA00001946"/>
    </source>
</evidence>
<evidence type="ECO:0000259" key="11">
    <source>
        <dbReference type="PROSITE" id="PS50879"/>
    </source>
</evidence>
<evidence type="ECO:0000256" key="8">
    <source>
        <dbReference type="ARBA" id="ARBA00022801"/>
    </source>
</evidence>
<dbReference type="Gene3D" id="3.40.970.10">
    <property type="entry name" value="Ribonuclease H1, N-terminal domain"/>
    <property type="match status" value="1"/>
</dbReference>
<evidence type="ECO:0000256" key="5">
    <source>
        <dbReference type="ARBA" id="ARBA00022722"/>
    </source>
</evidence>
<evidence type="ECO:0000256" key="3">
    <source>
        <dbReference type="ARBA" id="ARBA00005300"/>
    </source>
</evidence>
<dbReference type="CDD" id="cd09277">
    <property type="entry name" value="RNase_HI_bacteria_like"/>
    <property type="match status" value="1"/>
</dbReference>
<dbReference type="InterPro" id="IPR009027">
    <property type="entry name" value="Ribosomal_bL9/RNase_H1_N"/>
</dbReference>
<keyword evidence="10" id="KW-0963">Cytoplasm</keyword>
<dbReference type="SUPFAM" id="SSF55658">
    <property type="entry name" value="L9 N-domain-like"/>
    <property type="match status" value="1"/>
</dbReference>
<dbReference type="InterPro" id="IPR017290">
    <property type="entry name" value="RNase_H_bac"/>
</dbReference>
<keyword evidence="7 10" id="KW-0255">Endonuclease</keyword>
<keyword evidence="8 10" id="KW-0378">Hydrolase</keyword>
<gene>
    <name evidence="12" type="primary">rnhA</name>
    <name evidence="12" type="ORF">DTL3_0878</name>
</gene>
<keyword evidence="9 10" id="KW-0460">Magnesium</keyword>
<dbReference type="HOGENOM" id="CLU_030894_2_1_0"/>
<dbReference type="Pfam" id="PF01693">
    <property type="entry name" value="Cauli_VI"/>
    <property type="match status" value="1"/>
</dbReference>
<dbReference type="EMBL" id="LN824141">
    <property type="protein sequence ID" value="CEP78185.1"/>
    <property type="molecule type" value="Genomic_DNA"/>
</dbReference>
<dbReference type="GO" id="GO:0005737">
    <property type="term" value="C:cytoplasm"/>
    <property type="evidence" value="ECO:0007669"/>
    <property type="project" value="UniProtKB-SubCell"/>
</dbReference>
<name>A0A0C7P1Q4_DEFTU</name>
<comment type="subcellular location">
    <subcellularLocation>
        <location evidence="10">Cytoplasm</location>
    </subcellularLocation>
</comment>
<protein>
    <recommendedName>
        <fullName evidence="4 10">Ribonuclease H</fullName>
        <ecNumber evidence="4 10">3.1.26.4</ecNumber>
    </recommendedName>
</protein>
<evidence type="ECO:0000256" key="1">
    <source>
        <dbReference type="ARBA" id="ARBA00000077"/>
    </source>
</evidence>
<reference evidence="13" key="1">
    <citation type="submission" date="2014-11" db="EMBL/GenBank/DDBJ databases">
        <authorList>
            <person name="Wibberg D."/>
        </authorList>
    </citation>
    <scope>NUCLEOTIDE SEQUENCE [LARGE SCALE GENOMIC DNA]</scope>
    <source>
        <strain evidence="13">L3</strain>
    </source>
</reference>
<dbReference type="InterPro" id="IPR037056">
    <property type="entry name" value="RNase_H1_N_sf"/>
</dbReference>
<dbReference type="RefSeq" id="WP_045087685.1">
    <property type="nucleotide sequence ID" value="NZ_LN824141.1"/>
</dbReference>
<keyword evidence="13" id="KW-1185">Reference proteome</keyword>
<evidence type="ECO:0000256" key="10">
    <source>
        <dbReference type="PIRNR" id="PIRNR037839"/>
    </source>
</evidence>
<dbReference type="KEGG" id="dtn:DTL3_0878"/>
<dbReference type="PIRSF" id="PIRSF037839">
    <property type="entry name" value="Ribonuclease_H"/>
    <property type="match status" value="1"/>
</dbReference>
<proteinExistence type="inferred from homology"/>